<evidence type="ECO:0008006" key="14">
    <source>
        <dbReference type="Google" id="ProtNLM"/>
    </source>
</evidence>
<evidence type="ECO:0000256" key="8">
    <source>
        <dbReference type="ARBA" id="ARBA00023136"/>
    </source>
</evidence>
<evidence type="ECO:0000256" key="6">
    <source>
        <dbReference type="ARBA" id="ARBA00022989"/>
    </source>
</evidence>
<dbReference type="Pfam" id="PF00153">
    <property type="entry name" value="Mito_carr"/>
    <property type="match status" value="1"/>
</dbReference>
<dbReference type="PROSITE" id="PS50920">
    <property type="entry name" value="SOLCAR"/>
    <property type="match status" value="1"/>
</dbReference>
<dbReference type="PANTHER" id="PTHR45624">
    <property type="entry name" value="MITOCHONDRIAL BASIC AMINO ACIDS TRANSPORTER-RELATED"/>
    <property type="match status" value="1"/>
</dbReference>
<feature type="transmembrane region" description="Helical" evidence="11">
    <location>
        <begin position="79"/>
        <end position="97"/>
    </location>
</feature>
<evidence type="ECO:0000256" key="10">
    <source>
        <dbReference type="RuleBase" id="RU000488"/>
    </source>
</evidence>
<keyword evidence="13" id="KW-1185">Reference proteome</keyword>
<dbReference type="STRING" id="1095629.A0A0C9YFA2"/>
<evidence type="ECO:0000256" key="3">
    <source>
        <dbReference type="ARBA" id="ARBA00022448"/>
    </source>
</evidence>
<evidence type="ECO:0000256" key="7">
    <source>
        <dbReference type="ARBA" id="ARBA00023128"/>
    </source>
</evidence>
<evidence type="ECO:0000256" key="5">
    <source>
        <dbReference type="ARBA" id="ARBA00022737"/>
    </source>
</evidence>
<evidence type="ECO:0000313" key="13">
    <source>
        <dbReference type="Proteomes" id="UP000054477"/>
    </source>
</evidence>
<feature type="transmembrane region" description="Helical" evidence="11">
    <location>
        <begin position="167"/>
        <end position="191"/>
    </location>
</feature>
<feature type="transmembrane region" description="Helical" evidence="11">
    <location>
        <begin position="216"/>
        <end position="237"/>
    </location>
</feature>
<feature type="transmembrane region" description="Helical" evidence="11">
    <location>
        <begin position="117"/>
        <end position="136"/>
    </location>
</feature>
<dbReference type="EMBL" id="KN838539">
    <property type="protein sequence ID" value="KIK09082.1"/>
    <property type="molecule type" value="Genomic_DNA"/>
</dbReference>
<comment type="similarity">
    <text evidence="2 10">Belongs to the mitochondrial carrier (TC 2.A.29) family.</text>
</comment>
<evidence type="ECO:0000256" key="9">
    <source>
        <dbReference type="PROSITE-ProRule" id="PRU00282"/>
    </source>
</evidence>
<feature type="transmembrane region" description="Helical" evidence="11">
    <location>
        <begin position="48"/>
        <end position="67"/>
    </location>
</feature>
<keyword evidence="8 9" id="KW-0472">Membrane</keyword>
<comment type="subcellular location">
    <subcellularLocation>
        <location evidence="1">Mitochondrion membrane</location>
        <topology evidence="1">Multi-pass membrane protein</topology>
    </subcellularLocation>
</comment>
<evidence type="ECO:0000313" key="12">
    <source>
        <dbReference type="EMBL" id="KIK09082.1"/>
    </source>
</evidence>
<dbReference type="SUPFAM" id="SSF103506">
    <property type="entry name" value="Mitochondrial carrier"/>
    <property type="match status" value="2"/>
</dbReference>
<sequence length="321" mass="35395">MLGVFDFLILSFSLALTLTVIVPFTGVLVRFRANYNPKSLHLDTEGGVVPHTGPVVTSYIAMFGRVYRIEGWSGLYKGLMPTALSTLAVTVFILLFVDTDTPRHGKYRAPETGVLGTLLYSIAMLLVSLPSAILTYRSITTPHKLSYFGLMPSLRILLTPTERRRPWILYLTPGLMAAELLHISLVVLGLGPLRRLMLPRLSKPDLTWADLSIPKMVTYLVIVALSTAALTPLEVIATRLAIQRNHASSEYNSVSQEVEGDNDESAEFAGVDEDVIGLRHEADPYLGLVDCAKRIIDEEGVMTLYRAWWLTLFGGLASAFA</sequence>
<keyword evidence="7" id="KW-0496">Mitochondrion</keyword>
<reference evidence="12 13" key="1">
    <citation type="submission" date="2014-04" db="EMBL/GenBank/DDBJ databases">
        <authorList>
            <consortium name="DOE Joint Genome Institute"/>
            <person name="Kuo A."/>
            <person name="Kohler A."/>
            <person name="Nagy L.G."/>
            <person name="Floudas D."/>
            <person name="Copeland A."/>
            <person name="Barry K.W."/>
            <person name="Cichocki N."/>
            <person name="Veneault-Fourrey C."/>
            <person name="LaButti K."/>
            <person name="Lindquist E.A."/>
            <person name="Lipzen A."/>
            <person name="Lundell T."/>
            <person name="Morin E."/>
            <person name="Murat C."/>
            <person name="Sun H."/>
            <person name="Tunlid A."/>
            <person name="Henrissat B."/>
            <person name="Grigoriev I.V."/>
            <person name="Hibbett D.S."/>
            <person name="Martin F."/>
            <person name="Nordberg H.P."/>
            <person name="Cantor M.N."/>
            <person name="Hua S.X."/>
        </authorList>
    </citation>
    <scope>NUCLEOTIDE SEQUENCE [LARGE SCALE GENOMIC DNA]</scope>
    <source>
        <strain evidence="12 13">LaAM-08-1</strain>
    </source>
</reference>
<gene>
    <name evidence="12" type="ORF">K443DRAFT_671577</name>
</gene>
<dbReference type="OrthoDB" id="21292at2759"/>
<feature type="transmembrane region" description="Helical" evidence="11">
    <location>
        <begin position="7"/>
        <end position="28"/>
    </location>
</feature>
<accession>A0A0C9YFA2</accession>
<keyword evidence="4 9" id="KW-0812">Transmembrane</keyword>
<keyword evidence="3 10" id="KW-0813">Transport</keyword>
<dbReference type="PANTHER" id="PTHR45624:SF10">
    <property type="entry name" value="SLC (SOLUTE CARRIER) HOMOLOG"/>
    <property type="match status" value="1"/>
</dbReference>
<feature type="repeat" description="Solcar" evidence="9">
    <location>
        <begin position="1"/>
        <end position="103"/>
    </location>
</feature>
<dbReference type="AlphaFoldDB" id="A0A0C9YFA2"/>
<keyword evidence="5" id="KW-0677">Repeat</keyword>
<dbReference type="GO" id="GO:0031966">
    <property type="term" value="C:mitochondrial membrane"/>
    <property type="evidence" value="ECO:0007669"/>
    <property type="project" value="UniProtKB-SubCell"/>
</dbReference>
<proteinExistence type="inferred from homology"/>
<protein>
    <recommendedName>
        <fullName evidence="14">Mitochondrial carrier</fullName>
    </recommendedName>
</protein>
<keyword evidence="6 11" id="KW-1133">Transmembrane helix</keyword>
<evidence type="ECO:0000256" key="2">
    <source>
        <dbReference type="ARBA" id="ARBA00006375"/>
    </source>
</evidence>
<dbReference type="InterPro" id="IPR050567">
    <property type="entry name" value="Mitochondrial_Carrier"/>
</dbReference>
<dbReference type="InterPro" id="IPR018108">
    <property type="entry name" value="MCP_transmembrane"/>
</dbReference>
<organism evidence="12 13">
    <name type="scientific">Laccaria amethystina LaAM-08-1</name>
    <dbReference type="NCBI Taxonomy" id="1095629"/>
    <lineage>
        <taxon>Eukaryota</taxon>
        <taxon>Fungi</taxon>
        <taxon>Dikarya</taxon>
        <taxon>Basidiomycota</taxon>
        <taxon>Agaricomycotina</taxon>
        <taxon>Agaricomycetes</taxon>
        <taxon>Agaricomycetidae</taxon>
        <taxon>Agaricales</taxon>
        <taxon>Agaricineae</taxon>
        <taxon>Hydnangiaceae</taxon>
        <taxon>Laccaria</taxon>
    </lineage>
</organism>
<name>A0A0C9YFA2_9AGAR</name>
<dbReference type="InterPro" id="IPR023395">
    <property type="entry name" value="MCP_dom_sf"/>
</dbReference>
<evidence type="ECO:0000256" key="11">
    <source>
        <dbReference type="SAM" id="Phobius"/>
    </source>
</evidence>
<dbReference type="GO" id="GO:0022857">
    <property type="term" value="F:transmembrane transporter activity"/>
    <property type="evidence" value="ECO:0007669"/>
    <property type="project" value="TreeGrafter"/>
</dbReference>
<evidence type="ECO:0000256" key="4">
    <source>
        <dbReference type="ARBA" id="ARBA00022692"/>
    </source>
</evidence>
<dbReference type="Gene3D" id="1.50.40.10">
    <property type="entry name" value="Mitochondrial carrier domain"/>
    <property type="match status" value="2"/>
</dbReference>
<evidence type="ECO:0000256" key="1">
    <source>
        <dbReference type="ARBA" id="ARBA00004225"/>
    </source>
</evidence>
<dbReference type="HOGENOM" id="CLU_044884_0_0_1"/>
<reference evidence="13" key="2">
    <citation type="submission" date="2015-01" db="EMBL/GenBank/DDBJ databases">
        <title>Evolutionary Origins and Diversification of the Mycorrhizal Mutualists.</title>
        <authorList>
            <consortium name="DOE Joint Genome Institute"/>
            <consortium name="Mycorrhizal Genomics Consortium"/>
            <person name="Kohler A."/>
            <person name="Kuo A."/>
            <person name="Nagy L.G."/>
            <person name="Floudas D."/>
            <person name="Copeland A."/>
            <person name="Barry K.W."/>
            <person name="Cichocki N."/>
            <person name="Veneault-Fourrey C."/>
            <person name="LaButti K."/>
            <person name="Lindquist E.A."/>
            <person name="Lipzen A."/>
            <person name="Lundell T."/>
            <person name="Morin E."/>
            <person name="Murat C."/>
            <person name="Riley R."/>
            <person name="Ohm R."/>
            <person name="Sun H."/>
            <person name="Tunlid A."/>
            <person name="Henrissat B."/>
            <person name="Grigoriev I.V."/>
            <person name="Hibbett D.S."/>
            <person name="Martin F."/>
        </authorList>
    </citation>
    <scope>NUCLEOTIDE SEQUENCE [LARGE SCALE GENOMIC DNA]</scope>
    <source>
        <strain evidence="13">LaAM-08-1</strain>
    </source>
</reference>
<dbReference type="Proteomes" id="UP000054477">
    <property type="component" value="Unassembled WGS sequence"/>
</dbReference>